<dbReference type="InterPro" id="IPR026444">
    <property type="entry name" value="Secre_tail"/>
</dbReference>
<organism evidence="6">
    <name type="scientific">bioreactor metagenome</name>
    <dbReference type="NCBI Taxonomy" id="1076179"/>
    <lineage>
        <taxon>unclassified sequences</taxon>
        <taxon>metagenomes</taxon>
        <taxon>ecological metagenomes</taxon>
    </lineage>
</organism>
<dbReference type="GO" id="GO:0005576">
    <property type="term" value="C:extracellular region"/>
    <property type="evidence" value="ECO:0007669"/>
    <property type="project" value="UniProtKB-SubCell"/>
</dbReference>
<evidence type="ECO:0000256" key="3">
    <source>
        <dbReference type="ARBA" id="ARBA00022729"/>
    </source>
</evidence>
<dbReference type="Pfam" id="PF18962">
    <property type="entry name" value="Por_Secre_tail"/>
    <property type="match status" value="1"/>
</dbReference>
<reference evidence="6" key="1">
    <citation type="submission" date="2019-08" db="EMBL/GenBank/DDBJ databases">
        <authorList>
            <person name="Kucharzyk K."/>
            <person name="Murdoch R.W."/>
            <person name="Higgins S."/>
            <person name="Loffler F."/>
        </authorList>
    </citation>
    <scope>NUCLEOTIDE SEQUENCE</scope>
</reference>
<accession>A0A645DKI7</accession>
<evidence type="ECO:0000313" key="6">
    <source>
        <dbReference type="EMBL" id="MPM89950.1"/>
    </source>
</evidence>
<name>A0A645DKI7_9ZZZZ</name>
<feature type="domain" description="Carbohydrate-binding module family 96" evidence="5">
    <location>
        <begin position="30"/>
        <end position="198"/>
    </location>
</feature>
<comment type="subcellular location">
    <subcellularLocation>
        <location evidence="1">Secreted</location>
    </subcellularLocation>
</comment>
<gene>
    <name evidence="6" type="ORF">SDC9_137065</name>
</gene>
<dbReference type="Pfam" id="PF24517">
    <property type="entry name" value="CBM96"/>
    <property type="match status" value="1"/>
</dbReference>
<evidence type="ECO:0000259" key="4">
    <source>
        <dbReference type="Pfam" id="PF18962"/>
    </source>
</evidence>
<dbReference type="NCBIfam" id="TIGR04183">
    <property type="entry name" value="Por_Secre_tail"/>
    <property type="match status" value="1"/>
</dbReference>
<dbReference type="EMBL" id="VSSQ01037302">
    <property type="protein sequence ID" value="MPM89950.1"/>
    <property type="molecule type" value="Genomic_DNA"/>
</dbReference>
<sequence length="288" mass="32355">MEEFNKQVYHLCDFYDGKDRRPKMTITSETVPVVADTYVIPGASNTENFGTNQALEVRYHTTEANRREAFLKFDLSAYKPLLPYLKNAELEVTCTSSNASLRSVFASGISDTSWEETTFNGSLRQSNADWKNGYNRLAFQKGVISTGKLKFDVTNWIYDQPDNTVVSFRIHDFTSTDLSVKIASGEFSDIDARPVLKLTFYDPNSTDVPTVDLNNRDLYNIYPNPVRDLLHIKGDGVALVELFSLKGERLLSTAHNSINVSGFENGIYLLKVLNTNGTSVFVKVNIIS</sequence>
<proteinExistence type="predicted"/>
<keyword evidence="2" id="KW-0964">Secreted</keyword>
<evidence type="ECO:0000259" key="5">
    <source>
        <dbReference type="Pfam" id="PF24517"/>
    </source>
</evidence>
<dbReference type="NCBIfam" id="NF033679">
    <property type="entry name" value="DNRLRE_dom"/>
    <property type="match status" value="1"/>
</dbReference>
<dbReference type="AlphaFoldDB" id="A0A645DKI7"/>
<feature type="domain" description="Secretion system C-terminal sorting" evidence="4">
    <location>
        <begin position="221"/>
        <end position="284"/>
    </location>
</feature>
<dbReference type="InterPro" id="IPR055372">
    <property type="entry name" value="CBM96"/>
</dbReference>
<evidence type="ECO:0000256" key="1">
    <source>
        <dbReference type="ARBA" id="ARBA00004613"/>
    </source>
</evidence>
<protein>
    <submittedName>
        <fullName evidence="6">Uncharacterized protein</fullName>
    </submittedName>
</protein>
<comment type="caution">
    <text evidence="6">The sequence shown here is derived from an EMBL/GenBank/DDBJ whole genome shotgun (WGS) entry which is preliminary data.</text>
</comment>
<keyword evidence="3" id="KW-0732">Signal</keyword>
<evidence type="ECO:0000256" key="2">
    <source>
        <dbReference type="ARBA" id="ARBA00022525"/>
    </source>
</evidence>